<dbReference type="VEuPathDB" id="TriTrypDB:BSAL_52380"/>
<reference evidence="3" key="1">
    <citation type="submission" date="2015-09" db="EMBL/GenBank/DDBJ databases">
        <authorList>
            <consortium name="Pathogen Informatics"/>
        </authorList>
    </citation>
    <scope>NUCLEOTIDE SEQUENCE [LARGE SCALE GENOMIC DNA]</scope>
    <source>
        <strain evidence="3">Lake Konstanz</strain>
    </source>
</reference>
<dbReference type="Proteomes" id="UP000051952">
    <property type="component" value="Unassembled WGS sequence"/>
</dbReference>
<name>A0A0S4IRR7_BODSA</name>
<accession>A0A0S4IRR7</accession>
<dbReference type="EMBL" id="CYKH01000082">
    <property type="protein sequence ID" value="CUE70424.1"/>
    <property type="molecule type" value="Genomic_DNA"/>
</dbReference>
<proteinExistence type="predicted"/>
<protein>
    <submittedName>
        <fullName evidence="2">Uncharacterized protein</fullName>
    </submittedName>
</protein>
<sequence>MLILIQPPTNALLGLQVLRDSRGGGTGGRPGPSTVDPLTSAM</sequence>
<dbReference type="AlphaFoldDB" id="A0A0S4IRR7"/>
<feature type="region of interest" description="Disordered" evidence="1">
    <location>
        <begin position="20"/>
        <end position="42"/>
    </location>
</feature>
<organism evidence="2 3">
    <name type="scientific">Bodo saltans</name>
    <name type="common">Flagellated protozoan</name>
    <dbReference type="NCBI Taxonomy" id="75058"/>
    <lineage>
        <taxon>Eukaryota</taxon>
        <taxon>Discoba</taxon>
        <taxon>Euglenozoa</taxon>
        <taxon>Kinetoplastea</taxon>
        <taxon>Metakinetoplastina</taxon>
        <taxon>Eubodonida</taxon>
        <taxon>Bodonidae</taxon>
        <taxon>Bodo</taxon>
    </lineage>
</organism>
<keyword evidence="3" id="KW-1185">Reference proteome</keyword>
<evidence type="ECO:0000313" key="2">
    <source>
        <dbReference type="EMBL" id="CUE70424.1"/>
    </source>
</evidence>
<gene>
    <name evidence="2" type="ORF">BSAL_52380</name>
</gene>
<evidence type="ECO:0000313" key="3">
    <source>
        <dbReference type="Proteomes" id="UP000051952"/>
    </source>
</evidence>
<evidence type="ECO:0000256" key="1">
    <source>
        <dbReference type="SAM" id="MobiDB-lite"/>
    </source>
</evidence>